<sequence length="85" mass="9256">MVGANTGKVLISTNNLNMFTAPSLGPGAGLHPDAQARTEETRKLKDGTRIPLLVFILYMKRARRNPDYLTYVQSEACAATSTESN</sequence>
<accession>A0A4S4MUN4</accession>
<evidence type="ECO:0000313" key="1">
    <source>
        <dbReference type="EMBL" id="THH27050.1"/>
    </source>
</evidence>
<gene>
    <name evidence="1" type="ORF">EUX98_g7132</name>
</gene>
<dbReference type="EMBL" id="SGPM01000285">
    <property type="protein sequence ID" value="THH27050.1"/>
    <property type="molecule type" value="Genomic_DNA"/>
</dbReference>
<dbReference type="AlphaFoldDB" id="A0A4S4MUN4"/>
<keyword evidence="2" id="KW-1185">Reference proteome</keyword>
<comment type="caution">
    <text evidence="1">The sequence shown here is derived from an EMBL/GenBank/DDBJ whole genome shotgun (WGS) entry which is preliminary data.</text>
</comment>
<name>A0A4S4MUN4_9APHY</name>
<organism evidence="1 2">
    <name type="scientific">Antrodiella citrinella</name>
    <dbReference type="NCBI Taxonomy" id="2447956"/>
    <lineage>
        <taxon>Eukaryota</taxon>
        <taxon>Fungi</taxon>
        <taxon>Dikarya</taxon>
        <taxon>Basidiomycota</taxon>
        <taxon>Agaricomycotina</taxon>
        <taxon>Agaricomycetes</taxon>
        <taxon>Polyporales</taxon>
        <taxon>Steccherinaceae</taxon>
        <taxon>Antrodiella</taxon>
    </lineage>
</organism>
<evidence type="ECO:0000313" key="2">
    <source>
        <dbReference type="Proteomes" id="UP000308730"/>
    </source>
</evidence>
<proteinExistence type="predicted"/>
<reference evidence="1 2" key="1">
    <citation type="submission" date="2019-02" db="EMBL/GenBank/DDBJ databases">
        <title>Genome sequencing of the rare red list fungi Antrodiella citrinella (Flaviporus citrinellus).</title>
        <authorList>
            <person name="Buettner E."/>
            <person name="Kellner H."/>
        </authorList>
    </citation>
    <scope>NUCLEOTIDE SEQUENCE [LARGE SCALE GENOMIC DNA]</scope>
    <source>
        <strain evidence="1 2">DSM 108506</strain>
    </source>
</reference>
<protein>
    <submittedName>
        <fullName evidence="1">Uncharacterized protein</fullName>
    </submittedName>
</protein>
<dbReference type="Proteomes" id="UP000308730">
    <property type="component" value="Unassembled WGS sequence"/>
</dbReference>